<protein>
    <submittedName>
        <fullName evidence="1">Uncharacterized protein</fullName>
    </submittedName>
</protein>
<name>A0A0A0LEQ5_CUCSA</name>
<keyword evidence="2" id="KW-1185">Reference proteome</keyword>
<evidence type="ECO:0000313" key="2">
    <source>
        <dbReference type="Proteomes" id="UP000029981"/>
    </source>
</evidence>
<organism evidence="1 2">
    <name type="scientific">Cucumis sativus</name>
    <name type="common">Cucumber</name>
    <dbReference type="NCBI Taxonomy" id="3659"/>
    <lineage>
        <taxon>Eukaryota</taxon>
        <taxon>Viridiplantae</taxon>
        <taxon>Streptophyta</taxon>
        <taxon>Embryophyta</taxon>
        <taxon>Tracheophyta</taxon>
        <taxon>Spermatophyta</taxon>
        <taxon>Magnoliopsida</taxon>
        <taxon>eudicotyledons</taxon>
        <taxon>Gunneridae</taxon>
        <taxon>Pentapetalae</taxon>
        <taxon>rosids</taxon>
        <taxon>fabids</taxon>
        <taxon>Cucurbitales</taxon>
        <taxon>Cucurbitaceae</taxon>
        <taxon>Benincaseae</taxon>
        <taxon>Cucumis</taxon>
    </lineage>
</organism>
<dbReference type="Gramene" id="KGN60268">
    <property type="protein sequence ID" value="KGN60268"/>
    <property type="gene ID" value="Csa_3G892710"/>
</dbReference>
<dbReference type="EMBL" id="CM002924">
    <property type="protein sequence ID" value="KGN60268.1"/>
    <property type="molecule type" value="Genomic_DNA"/>
</dbReference>
<accession>A0A0A0LEQ5</accession>
<dbReference type="AlphaFoldDB" id="A0A0A0LEQ5"/>
<gene>
    <name evidence="1" type="ORF">Csa_3G892710</name>
</gene>
<sequence length="64" mass="7040">MFHRKLPINEATYVQATNESARKSTGCLVRSPAQIRKWNPMIMDAGGGISSGASSMATEDERKR</sequence>
<reference evidence="1 2" key="2">
    <citation type="journal article" date="2009" name="PLoS ONE">
        <title>An integrated genetic and cytogenetic map of the cucumber genome.</title>
        <authorList>
            <person name="Ren Y."/>
            <person name="Zhang Z."/>
            <person name="Liu J."/>
            <person name="Staub J.E."/>
            <person name="Han Y."/>
            <person name="Cheng Z."/>
            <person name="Li X."/>
            <person name="Lu J."/>
            <person name="Miao H."/>
            <person name="Kang H."/>
            <person name="Xie B."/>
            <person name="Gu X."/>
            <person name="Wang X."/>
            <person name="Du Y."/>
            <person name="Jin W."/>
            <person name="Huang S."/>
        </authorList>
    </citation>
    <scope>NUCLEOTIDE SEQUENCE [LARGE SCALE GENOMIC DNA]</scope>
    <source>
        <strain evidence="2">cv. 9930</strain>
    </source>
</reference>
<evidence type="ECO:0000313" key="1">
    <source>
        <dbReference type="EMBL" id="KGN60268.1"/>
    </source>
</evidence>
<reference evidence="1 2" key="3">
    <citation type="journal article" date="2010" name="BMC Genomics">
        <title>Transcriptome sequencing and comparative analysis of cucumber flowers with different sex types.</title>
        <authorList>
            <person name="Guo S."/>
            <person name="Zheng Y."/>
            <person name="Joung J.G."/>
            <person name="Liu S."/>
            <person name="Zhang Z."/>
            <person name="Crasta O.R."/>
            <person name="Sobral B.W."/>
            <person name="Xu Y."/>
            <person name="Huang S."/>
            <person name="Fei Z."/>
        </authorList>
    </citation>
    <scope>NUCLEOTIDE SEQUENCE [LARGE SCALE GENOMIC DNA]</scope>
    <source>
        <strain evidence="2">cv. 9930</strain>
    </source>
</reference>
<proteinExistence type="predicted"/>
<reference evidence="1 2" key="4">
    <citation type="journal article" date="2011" name="BMC Genomics">
        <title>RNA-Seq improves annotation of protein-coding genes in the cucumber genome.</title>
        <authorList>
            <person name="Li Z."/>
            <person name="Zhang Z."/>
            <person name="Yan P."/>
            <person name="Huang S."/>
            <person name="Fei Z."/>
            <person name="Lin K."/>
        </authorList>
    </citation>
    <scope>NUCLEOTIDE SEQUENCE [LARGE SCALE GENOMIC DNA]</scope>
    <source>
        <strain evidence="2">cv. 9930</strain>
    </source>
</reference>
<reference evidence="1 2" key="1">
    <citation type="journal article" date="2009" name="Nat. Genet.">
        <title>The genome of the cucumber, Cucumis sativus L.</title>
        <authorList>
            <person name="Huang S."/>
            <person name="Li R."/>
            <person name="Zhang Z."/>
            <person name="Li L."/>
            <person name="Gu X."/>
            <person name="Fan W."/>
            <person name="Lucas W.J."/>
            <person name="Wang X."/>
            <person name="Xie B."/>
            <person name="Ni P."/>
            <person name="Ren Y."/>
            <person name="Zhu H."/>
            <person name="Li J."/>
            <person name="Lin K."/>
            <person name="Jin W."/>
            <person name="Fei Z."/>
            <person name="Li G."/>
            <person name="Staub J."/>
            <person name="Kilian A."/>
            <person name="van der Vossen E.A."/>
            <person name="Wu Y."/>
            <person name="Guo J."/>
            <person name="He J."/>
            <person name="Jia Z."/>
            <person name="Ren Y."/>
            <person name="Tian G."/>
            <person name="Lu Y."/>
            <person name="Ruan J."/>
            <person name="Qian W."/>
            <person name="Wang M."/>
            <person name="Huang Q."/>
            <person name="Li B."/>
            <person name="Xuan Z."/>
            <person name="Cao J."/>
            <person name="Asan"/>
            <person name="Wu Z."/>
            <person name="Zhang J."/>
            <person name="Cai Q."/>
            <person name="Bai Y."/>
            <person name="Zhao B."/>
            <person name="Han Y."/>
            <person name="Li Y."/>
            <person name="Li X."/>
            <person name="Wang S."/>
            <person name="Shi Q."/>
            <person name="Liu S."/>
            <person name="Cho W.K."/>
            <person name="Kim J.Y."/>
            <person name="Xu Y."/>
            <person name="Heller-Uszynska K."/>
            <person name="Miao H."/>
            <person name="Cheng Z."/>
            <person name="Zhang S."/>
            <person name="Wu J."/>
            <person name="Yang Y."/>
            <person name="Kang H."/>
            <person name="Li M."/>
            <person name="Liang H."/>
            <person name="Ren X."/>
            <person name="Shi Z."/>
            <person name="Wen M."/>
            <person name="Jian M."/>
            <person name="Yang H."/>
            <person name="Zhang G."/>
            <person name="Yang Z."/>
            <person name="Chen R."/>
            <person name="Liu S."/>
            <person name="Li J."/>
            <person name="Ma L."/>
            <person name="Liu H."/>
            <person name="Zhou Y."/>
            <person name="Zhao J."/>
            <person name="Fang X."/>
            <person name="Li G."/>
            <person name="Fang L."/>
            <person name="Li Y."/>
            <person name="Liu D."/>
            <person name="Zheng H."/>
            <person name="Zhang Y."/>
            <person name="Qin N."/>
            <person name="Li Z."/>
            <person name="Yang G."/>
            <person name="Yang S."/>
            <person name="Bolund L."/>
            <person name="Kristiansen K."/>
            <person name="Zheng H."/>
            <person name="Li S."/>
            <person name="Zhang X."/>
            <person name="Yang H."/>
            <person name="Wang J."/>
            <person name="Sun R."/>
            <person name="Zhang B."/>
            <person name="Jiang S."/>
            <person name="Wang J."/>
            <person name="Du Y."/>
            <person name="Li S."/>
        </authorList>
    </citation>
    <scope>NUCLEOTIDE SEQUENCE [LARGE SCALE GENOMIC DNA]</scope>
    <source>
        <strain evidence="2">cv. 9930</strain>
    </source>
</reference>
<dbReference type="Proteomes" id="UP000029981">
    <property type="component" value="Chromosome 3"/>
</dbReference>